<dbReference type="GO" id="GO:0005524">
    <property type="term" value="F:ATP binding"/>
    <property type="evidence" value="ECO:0007669"/>
    <property type="project" value="UniProtKB-KW"/>
</dbReference>
<dbReference type="SMART" id="SM00382">
    <property type="entry name" value="AAA"/>
    <property type="match status" value="1"/>
</dbReference>
<dbReference type="OrthoDB" id="9768243at2"/>
<dbReference type="NCBIfam" id="TIGR02858">
    <property type="entry name" value="spore_III_AA"/>
    <property type="match status" value="1"/>
</dbReference>
<dbReference type="InterPro" id="IPR014217">
    <property type="entry name" value="Spore_III_AA"/>
</dbReference>
<dbReference type="InterPro" id="IPR003593">
    <property type="entry name" value="AAA+_ATPase"/>
</dbReference>
<dbReference type="AlphaFoldDB" id="A0A2V3VW42"/>
<evidence type="ECO:0000313" key="5">
    <source>
        <dbReference type="Proteomes" id="UP000247978"/>
    </source>
</evidence>
<sequence>MNEILRLLPEHIKQAVRTQVMNKWDQLEEIRLRLNRPVELNYHHKMEWISDSQFTAKDSVYVLNQLSDHSLYRMEDELREGYITVSGGHRVGLAGEVITVNGKLKQLQHITFFNIRIAKEIKNVATPFINYLHDSHTYYNTLIIGAPQTGKTTFIRDIARLISDGEATVFSKKVGIIDERSEIAASMDGVPQHNVGGRTDVMDACPKVAGMMMMIRSMSPEVLIVDEIGKEEDVIALMEAVFAGVTVICTIHGNTMEELMKRPSVSILLKNQVFKRIIMLQKKNATYFNLEIRDECGRNITSSMVKKQ</sequence>
<dbReference type="PANTHER" id="PTHR20953">
    <property type="entry name" value="KINASE-RELATED"/>
    <property type="match status" value="1"/>
</dbReference>
<gene>
    <name evidence="4" type="ORF">DFR56_11218</name>
</gene>
<accession>A0A2V3VW42</accession>
<dbReference type="RefSeq" id="WP_110396311.1">
    <property type="nucleotide sequence ID" value="NZ_JADIJL010000021.1"/>
</dbReference>
<feature type="domain" description="AAA+ ATPase" evidence="3">
    <location>
        <begin position="137"/>
        <end position="284"/>
    </location>
</feature>
<keyword evidence="2" id="KW-0067">ATP-binding</keyword>
<evidence type="ECO:0000256" key="1">
    <source>
        <dbReference type="ARBA" id="ARBA00022741"/>
    </source>
</evidence>
<protein>
    <submittedName>
        <fullName evidence="4">Stage III sporulation protein AA</fullName>
    </submittedName>
</protein>
<dbReference type="Pfam" id="PF19568">
    <property type="entry name" value="Spore_III_AA"/>
    <property type="match status" value="1"/>
</dbReference>
<evidence type="ECO:0000259" key="3">
    <source>
        <dbReference type="SMART" id="SM00382"/>
    </source>
</evidence>
<dbReference type="InterPro" id="IPR027417">
    <property type="entry name" value="P-loop_NTPase"/>
</dbReference>
<name>A0A2V3VW42_9BACI</name>
<dbReference type="Gene3D" id="3.40.50.300">
    <property type="entry name" value="P-loop containing nucleotide triphosphate hydrolases"/>
    <property type="match status" value="1"/>
</dbReference>
<reference evidence="4 5" key="1">
    <citation type="submission" date="2018-05" db="EMBL/GenBank/DDBJ databases">
        <title>Genomic Encyclopedia of Type Strains, Phase IV (KMG-IV): sequencing the most valuable type-strain genomes for metagenomic binning, comparative biology and taxonomic classification.</title>
        <authorList>
            <person name="Goeker M."/>
        </authorList>
    </citation>
    <scope>NUCLEOTIDE SEQUENCE [LARGE SCALE GENOMIC DNA]</scope>
    <source>
        <strain evidence="4 5">DSM 28556</strain>
    </source>
</reference>
<proteinExistence type="predicted"/>
<dbReference type="Proteomes" id="UP000247978">
    <property type="component" value="Unassembled WGS sequence"/>
</dbReference>
<dbReference type="InterPro" id="IPR045735">
    <property type="entry name" value="Spore_III_AA_AAA+_ATPase"/>
</dbReference>
<comment type="caution">
    <text evidence="4">The sequence shown here is derived from an EMBL/GenBank/DDBJ whole genome shotgun (WGS) entry which is preliminary data.</text>
</comment>
<evidence type="ECO:0000313" key="4">
    <source>
        <dbReference type="EMBL" id="PXW85041.1"/>
    </source>
</evidence>
<dbReference type="PANTHER" id="PTHR20953:SF3">
    <property type="entry name" value="P-LOOP CONTAINING NUCLEOSIDE TRIPHOSPHATE HYDROLASES SUPERFAMILY PROTEIN"/>
    <property type="match status" value="1"/>
</dbReference>
<keyword evidence="1" id="KW-0547">Nucleotide-binding</keyword>
<dbReference type="EMBL" id="QJJQ01000012">
    <property type="protein sequence ID" value="PXW85041.1"/>
    <property type="molecule type" value="Genomic_DNA"/>
</dbReference>
<organism evidence="4 5">
    <name type="scientific">Pseudogracilibacillus auburnensis</name>
    <dbReference type="NCBI Taxonomy" id="1494959"/>
    <lineage>
        <taxon>Bacteria</taxon>
        <taxon>Bacillati</taxon>
        <taxon>Bacillota</taxon>
        <taxon>Bacilli</taxon>
        <taxon>Bacillales</taxon>
        <taxon>Bacillaceae</taxon>
        <taxon>Pseudogracilibacillus</taxon>
    </lineage>
</organism>
<keyword evidence="5" id="KW-1185">Reference proteome</keyword>
<dbReference type="SUPFAM" id="SSF52540">
    <property type="entry name" value="P-loop containing nucleoside triphosphate hydrolases"/>
    <property type="match status" value="1"/>
</dbReference>
<evidence type="ECO:0000256" key="2">
    <source>
        <dbReference type="ARBA" id="ARBA00022840"/>
    </source>
</evidence>